<keyword evidence="2" id="KW-1185">Reference proteome</keyword>
<proteinExistence type="predicted"/>
<evidence type="ECO:0000313" key="1">
    <source>
        <dbReference type="EMBL" id="WMV46670.1"/>
    </source>
</evidence>
<dbReference type="AlphaFoldDB" id="A0AAF0ZRB5"/>
<dbReference type="Proteomes" id="UP001234989">
    <property type="component" value="Chromosome 9"/>
</dbReference>
<name>A0AAF0ZRB5_SOLVR</name>
<protein>
    <submittedName>
        <fullName evidence="1">Uncharacterized protein</fullName>
    </submittedName>
</protein>
<sequence>MILNPRTGNFHVFRDAILDWDCFIRYEFGCDASNEDYMVVKILSFSQIEGRYANVVRIYSLKACSWEKIRDFTSGFIKGEVGLFVNGALHFEGSYRRGSWEIVTSDLVAKNGK</sequence>
<evidence type="ECO:0000313" key="2">
    <source>
        <dbReference type="Proteomes" id="UP001234989"/>
    </source>
</evidence>
<accession>A0AAF0ZRB5</accession>
<gene>
    <name evidence="1" type="ORF">MTR67_040055</name>
</gene>
<dbReference type="EMBL" id="CP133620">
    <property type="protein sequence ID" value="WMV46670.1"/>
    <property type="molecule type" value="Genomic_DNA"/>
</dbReference>
<reference evidence="1" key="1">
    <citation type="submission" date="2023-08" db="EMBL/GenBank/DDBJ databases">
        <title>A de novo genome assembly of Solanum verrucosum Schlechtendal, a Mexican diploid species geographically isolated from the other diploid A-genome species in potato relatives.</title>
        <authorList>
            <person name="Hosaka K."/>
        </authorList>
    </citation>
    <scope>NUCLEOTIDE SEQUENCE</scope>
    <source>
        <tissue evidence="1">Young leaves</tissue>
    </source>
</reference>
<organism evidence="1 2">
    <name type="scientific">Solanum verrucosum</name>
    <dbReference type="NCBI Taxonomy" id="315347"/>
    <lineage>
        <taxon>Eukaryota</taxon>
        <taxon>Viridiplantae</taxon>
        <taxon>Streptophyta</taxon>
        <taxon>Embryophyta</taxon>
        <taxon>Tracheophyta</taxon>
        <taxon>Spermatophyta</taxon>
        <taxon>Magnoliopsida</taxon>
        <taxon>eudicotyledons</taxon>
        <taxon>Gunneridae</taxon>
        <taxon>Pentapetalae</taxon>
        <taxon>asterids</taxon>
        <taxon>lamiids</taxon>
        <taxon>Solanales</taxon>
        <taxon>Solanaceae</taxon>
        <taxon>Solanoideae</taxon>
        <taxon>Solaneae</taxon>
        <taxon>Solanum</taxon>
    </lineage>
</organism>